<dbReference type="SUPFAM" id="SSF103473">
    <property type="entry name" value="MFS general substrate transporter"/>
    <property type="match status" value="1"/>
</dbReference>
<keyword evidence="13" id="KW-1185">Reference proteome</keyword>
<feature type="transmembrane region" description="Helical" evidence="8">
    <location>
        <begin position="111"/>
        <end position="132"/>
    </location>
</feature>
<dbReference type="InterPro" id="IPR020846">
    <property type="entry name" value="MFS_dom"/>
</dbReference>
<evidence type="ECO:0000259" key="11">
    <source>
        <dbReference type="PROSITE" id="PS51465"/>
    </source>
</evidence>
<proteinExistence type="inferred from homology"/>
<dbReference type="Gene3D" id="1.20.1250.20">
    <property type="entry name" value="MFS general substrate transporter like domains"/>
    <property type="match status" value="2"/>
</dbReference>
<feature type="compositionally biased region" description="Polar residues" evidence="9">
    <location>
        <begin position="682"/>
        <end position="691"/>
    </location>
</feature>
<dbReference type="EnsemblMetazoa" id="G11387.1">
    <property type="protein sequence ID" value="G11387.1:cds"/>
    <property type="gene ID" value="G11387"/>
</dbReference>
<keyword evidence="5 8" id="KW-1133">Transmembrane helix</keyword>
<evidence type="ECO:0000313" key="13">
    <source>
        <dbReference type="Proteomes" id="UP000005408"/>
    </source>
</evidence>
<feature type="transmembrane region" description="Helical" evidence="8">
    <location>
        <begin position="166"/>
        <end position="192"/>
    </location>
</feature>
<dbReference type="PANTHER" id="PTHR11388:SF100">
    <property type="entry name" value="SOLUTE CARRIER ORGANIC ANION TRANSPORTER FAMILY MEMBER 4A1"/>
    <property type="match status" value="1"/>
</dbReference>
<feature type="transmembrane region" description="Helical" evidence="8">
    <location>
        <begin position="370"/>
        <end position="391"/>
    </location>
</feature>
<accession>A0A8W8HXE5</accession>
<evidence type="ECO:0000256" key="1">
    <source>
        <dbReference type="ARBA" id="ARBA00004651"/>
    </source>
</evidence>
<dbReference type="PANTHER" id="PTHR11388">
    <property type="entry name" value="ORGANIC ANION TRANSPORTER"/>
    <property type="match status" value="1"/>
</dbReference>
<dbReference type="GO" id="GO:0016323">
    <property type="term" value="C:basolateral plasma membrane"/>
    <property type="evidence" value="ECO:0007669"/>
    <property type="project" value="TreeGrafter"/>
</dbReference>
<dbReference type="InterPro" id="IPR002350">
    <property type="entry name" value="Kazal_dom"/>
</dbReference>
<dbReference type="PROSITE" id="PS51465">
    <property type="entry name" value="KAZAL_2"/>
    <property type="match status" value="1"/>
</dbReference>
<dbReference type="Proteomes" id="UP000005408">
    <property type="component" value="Unassembled WGS sequence"/>
</dbReference>
<comment type="subcellular location">
    <subcellularLocation>
        <location evidence="1 8">Cell membrane</location>
        <topology evidence="1 8">Multi-pass membrane protein</topology>
    </subcellularLocation>
</comment>
<feature type="transmembrane region" description="Helical" evidence="8">
    <location>
        <begin position="403"/>
        <end position="421"/>
    </location>
</feature>
<evidence type="ECO:0000256" key="8">
    <source>
        <dbReference type="RuleBase" id="RU362056"/>
    </source>
</evidence>
<keyword evidence="6 8" id="KW-0472">Membrane</keyword>
<evidence type="ECO:0000256" key="2">
    <source>
        <dbReference type="ARBA" id="ARBA00009657"/>
    </source>
</evidence>
<feature type="transmembrane region" description="Helical" evidence="8">
    <location>
        <begin position="567"/>
        <end position="590"/>
    </location>
</feature>
<evidence type="ECO:0000256" key="6">
    <source>
        <dbReference type="ARBA" id="ARBA00023136"/>
    </source>
</evidence>
<dbReference type="Gene3D" id="3.30.60.30">
    <property type="match status" value="1"/>
</dbReference>
<feature type="transmembrane region" description="Helical" evidence="8">
    <location>
        <begin position="331"/>
        <end position="350"/>
    </location>
</feature>
<keyword evidence="8" id="KW-0406">Ion transport</keyword>
<feature type="transmembrane region" description="Helical" evidence="8">
    <location>
        <begin position="620"/>
        <end position="641"/>
    </location>
</feature>
<sequence>MSTSRIHPGYPEENKKSKQEEEEDSKLVCTYGKWGRFFLNVKWFVLWLCIFGFVEGAAVNGVVNIALTTLERQYKLPSSQSALIVSSTDIGAVLFVLVVSYLGAKGNRPKWIATGSFLMAVGSFIFTIPHVASDPYEYVSTSGNTSHVCSSSNSDPECLTQSGSSYLYVFMLAQFVHGIGFTPMFTLGTAYVDDNAPSTSTALYLGLIYAITALGVAAGYMGGGLFLNLWVDVDKSEVDVAKITQELTPMDPAWVGAWWMGFVVTAIGFLLVTFPLFGYPTNLPGTKHIREERKTEADREREERKNNDKRPLKEKLLDFPKALLVLVKNPMYVVLNFGGAAETIIIAGLAAFAPKVLEEKFNMLPSESGLIMGGVTLAGGAGGMVLGGVLIKCLKLGIRGMMRLCLLMSFVGLLVGAGFFINCEETNFAGINLSYTKTGSQGSSGNLAGVCISDCRCNMKQYDPVCGSDGVTYFSPCHAGCSDNYTSDGTVKTFQDCSCANANLFNATSSAANKTVATSGACASSCNLVFLFIVLLFLGMLCTLTTVTPVSMAILRCVPDEHRALALGMQWVILRLLGTIPGPVLTGYVIDTACGLWQDLCGARGSCEVYDRYEMSWRLFTWWCCVKVFSGSMYILAMIFWKEPAKSNEKVVSDASDIKGRSLTDVGVVNNGFHSQEKGNGRLQSPNNSIVANGRKDRDGVAESTYM</sequence>
<name>A0A8W8HXE5_MAGGI</name>
<feature type="transmembrane region" description="Helical" evidence="8">
    <location>
        <begin position="43"/>
        <end position="63"/>
    </location>
</feature>
<protein>
    <recommendedName>
        <fullName evidence="8">Solute carrier organic anion transporter family member</fullName>
    </recommendedName>
</protein>
<organism evidence="12 13">
    <name type="scientific">Magallana gigas</name>
    <name type="common">Pacific oyster</name>
    <name type="synonym">Crassostrea gigas</name>
    <dbReference type="NCBI Taxonomy" id="29159"/>
    <lineage>
        <taxon>Eukaryota</taxon>
        <taxon>Metazoa</taxon>
        <taxon>Spiralia</taxon>
        <taxon>Lophotrochozoa</taxon>
        <taxon>Mollusca</taxon>
        <taxon>Bivalvia</taxon>
        <taxon>Autobranchia</taxon>
        <taxon>Pteriomorphia</taxon>
        <taxon>Ostreida</taxon>
        <taxon>Ostreoidea</taxon>
        <taxon>Ostreidae</taxon>
        <taxon>Magallana</taxon>
    </lineage>
</organism>
<dbReference type="GO" id="GO:0015347">
    <property type="term" value="F:sodium-independent organic anion transmembrane transporter activity"/>
    <property type="evidence" value="ECO:0007669"/>
    <property type="project" value="TreeGrafter"/>
</dbReference>
<evidence type="ECO:0000256" key="9">
    <source>
        <dbReference type="SAM" id="MobiDB-lite"/>
    </source>
</evidence>
<feature type="domain" description="Major facilitator superfamily (MFS) profile" evidence="10">
    <location>
        <begin position="44"/>
        <end position="649"/>
    </location>
</feature>
<reference evidence="12" key="1">
    <citation type="submission" date="2022-08" db="UniProtKB">
        <authorList>
            <consortium name="EnsemblMetazoa"/>
        </authorList>
    </citation>
    <scope>IDENTIFICATION</scope>
    <source>
        <strain evidence="12">05x7-T-G4-1.051#20</strain>
    </source>
</reference>
<dbReference type="AlphaFoldDB" id="A0A8W8HXE5"/>
<feature type="transmembrane region" description="Helical" evidence="8">
    <location>
        <begin position="204"/>
        <end position="227"/>
    </location>
</feature>
<keyword evidence="3" id="KW-1003">Cell membrane</keyword>
<feature type="transmembrane region" description="Helical" evidence="8">
    <location>
        <begin position="257"/>
        <end position="279"/>
    </location>
</feature>
<evidence type="ECO:0000256" key="4">
    <source>
        <dbReference type="ARBA" id="ARBA00022692"/>
    </source>
</evidence>
<dbReference type="GO" id="GO:0006811">
    <property type="term" value="P:monoatomic ion transport"/>
    <property type="evidence" value="ECO:0007669"/>
    <property type="project" value="UniProtKB-KW"/>
</dbReference>
<dbReference type="InterPro" id="IPR036259">
    <property type="entry name" value="MFS_trans_sf"/>
</dbReference>
<feature type="region of interest" description="Disordered" evidence="9">
    <location>
        <begin position="288"/>
        <end position="309"/>
    </location>
</feature>
<dbReference type="InterPro" id="IPR004156">
    <property type="entry name" value="OATP"/>
</dbReference>
<dbReference type="GO" id="GO:0043252">
    <property type="term" value="P:sodium-independent organic anion transport"/>
    <property type="evidence" value="ECO:0007669"/>
    <property type="project" value="TreeGrafter"/>
</dbReference>
<feature type="transmembrane region" description="Helical" evidence="8">
    <location>
        <begin position="528"/>
        <end position="555"/>
    </location>
</feature>
<dbReference type="Pfam" id="PF07648">
    <property type="entry name" value="Kazal_2"/>
    <property type="match status" value="1"/>
</dbReference>
<evidence type="ECO:0000256" key="5">
    <source>
        <dbReference type="ARBA" id="ARBA00022989"/>
    </source>
</evidence>
<evidence type="ECO:0000313" key="12">
    <source>
        <dbReference type="EnsemblMetazoa" id="G11387.1:cds"/>
    </source>
</evidence>
<dbReference type="Pfam" id="PF03137">
    <property type="entry name" value="OATP"/>
    <property type="match status" value="1"/>
</dbReference>
<comment type="similarity">
    <text evidence="2 8">Belongs to the organo anion transporter (TC 2.A.60) family.</text>
</comment>
<dbReference type="NCBIfam" id="TIGR00805">
    <property type="entry name" value="oat"/>
    <property type="match status" value="1"/>
</dbReference>
<evidence type="ECO:0000259" key="10">
    <source>
        <dbReference type="PROSITE" id="PS50850"/>
    </source>
</evidence>
<feature type="domain" description="Kazal-like" evidence="11">
    <location>
        <begin position="445"/>
        <end position="501"/>
    </location>
</feature>
<dbReference type="SUPFAM" id="SSF100895">
    <property type="entry name" value="Kazal-type serine protease inhibitors"/>
    <property type="match status" value="1"/>
</dbReference>
<feature type="transmembrane region" description="Helical" evidence="8">
    <location>
        <begin position="83"/>
        <end position="104"/>
    </location>
</feature>
<keyword evidence="8" id="KW-0813">Transport</keyword>
<dbReference type="PROSITE" id="PS50850">
    <property type="entry name" value="MFS"/>
    <property type="match status" value="1"/>
</dbReference>
<evidence type="ECO:0000256" key="7">
    <source>
        <dbReference type="ARBA" id="ARBA00023157"/>
    </source>
</evidence>
<dbReference type="InterPro" id="IPR036058">
    <property type="entry name" value="Kazal_dom_sf"/>
</dbReference>
<keyword evidence="7" id="KW-1015">Disulfide bond</keyword>
<feature type="region of interest" description="Disordered" evidence="9">
    <location>
        <begin position="674"/>
        <end position="707"/>
    </location>
</feature>
<keyword evidence="4 8" id="KW-0812">Transmembrane</keyword>
<evidence type="ECO:0000256" key="3">
    <source>
        <dbReference type="ARBA" id="ARBA00022475"/>
    </source>
</evidence>